<evidence type="ECO:0000313" key="2">
    <source>
        <dbReference type="EMBL" id="ENW89915.1"/>
    </source>
</evidence>
<feature type="transmembrane region" description="Helical" evidence="1">
    <location>
        <begin position="12"/>
        <end position="33"/>
    </location>
</feature>
<evidence type="ECO:0000313" key="3">
    <source>
        <dbReference type="Proteomes" id="UP000013261"/>
    </source>
</evidence>
<feature type="transmembrane region" description="Helical" evidence="1">
    <location>
        <begin position="45"/>
        <end position="66"/>
    </location>
</feature>
<keyword evidence="1" id="KW-0472">Membrane</keyword>
<protein>
    <submittedName>
        <fullName evidence="2">Uncharacterized protein</fullName>
    </submittedName>
</protein>
<name>N9M9V3_9GAMM</name>
<comment type="caution">
    <text evidence="2">The sequence shown here is derived from an EMBL/GenBank/DDBJ whole genome shotgun (WGS) entry which is preliminary data.</text>
</comment>
<dbReference type="eggNOG" id="ENOG5031S07">
    <property type="taxonomic scope" value="Bacteria"/>
</dbReference>
<keyword evidence="3" id="KW-1185">Reference proteome</keyword>
<dbReference type="Proteomes" id="UP000013261">
    <property type="component" value="Unassembled WGS sequence"/>
</dbReference>
<sequence>MIDDPNFFTNALVYFFGCLVPIFFILALYAPIAPAKFSRFSKNRLALFIIFLLLAIVSFGLANLFIPRGFP</sequence>
<dbReference type="HOGENOM" id="CLU_2730787_0_0_6"/>
<dbReference type="AlphaFoldDB" id="N9M9V3"/>
<keyword evidence="1" id="KW-1133">Transmembrane helix</keyword>
<accession>N9M9V3</accession>
<keyword evidence="1" id="KW-0812">Transmembrane</keyword>
<dbReference type="EMBL" id="APRL01000015">
    <property type="protein sequence ID" value="ENW89915.1"/>
    <property type="molecule type" value="Genomic_DNA"/>
</dbReference>
<reference evidence="2 3" key="1">
    <citation type="submission" date="2013-02" db="EMBL/GenBank/DDBJ databases">
        <title>The Genome Sequence of Acinetobacter sp. ANC 4105.</title>
        <authorList>
            <consortium name="The Broad Institute Genome Sequencing Platform"/>
            <consortium name="The Broad Institute Genome Sequencing Center for Infectious Disease"/>
            <person name="Cerqueira G."/>
            <person name="Feldgarden M."/>
            <person name="Courvalin P."/>
            <person name="Perichon B."/>
            <person name="Grillot-Courvalin C."/>
            <person name="Clermont D."/>
            <person name="Rocha E."/>
            <person name="Yoon E.-J."/>
            <person name="Nemec A."/>
            <person name="Walker B."/>
            <person name="Young S.K."/>
            <person name="Zeng Q."/>
            <person name="Gargeya S."/>
            <person name="Fitzgerald M."/>
            <person name="Haas B."/>
            <person name="Abouelleil A."/>
            <person name="Alvarado L."/>
            <person name="Arachchi H.M."/>
            <person name="Berlin A.M."/>
            <person name="Chapman S.B."/>
            <person name="Dewar J."/>
            <person name="Goldberg J."/>
            <person name="Griggs A."/>
            <person name="Gujja S."/>
            <person name="Hansen M."/>
            <person name="Howarth C."/>
            <person name="Imamovic A."/>
            <person name="Larimer J."/>
            <person name="McCowan C."/>
            <person name="Murphy C."/>
            <person name="Neiman D."/>
            <person name="Pearson M."/>
            <person name="Priest M."/>
            <person name="Roberts A."/>
            <person name="Saif S."/>
            <person name="Shea T."/>
            <person name="Sisk P."/>
            <person name="Sykes S."/>
            <person name="Wortman J."/>
            <person name="Nusbaum C."/>
            <person name="Birren B."/>
        </authorList>
    </citation>
    <scope>NUCLEOTIDE SEQUENCE [LARGE SCALE GENOMIC DNA]</scope>
    <source>
        <strain evidence="2 3">ANC 4105</strain>
    </source>
</reference>
<dbReference type="RefSeq" id="WP_005192711.1">
    <property type="nucleotide sequence ID" value="NZ_KB850052.1"/>
</dbReference>
<evidence type="ECO:0000256" key="1">
    <source>
        <dbReference type="SAM" id="Phobius"/>
    </source>
</evidence>
<dbReference type="OrthoDB" id="6711186at2"/>
<organism evidence="2 3">
    <name type="scientific">Acinetobacter dispersus</name>
    <dbReference type="NCBI Taxonomy" id="70348"/>
    <lineage>
        <taxon>Bacteria</taxon>
        <taxon>Pseudomonadati</taxon>
        <taxon>Pseudomonadota</taxon>
        <taxon>Gammaproteobacteria</taxon>
        <taxon>Moraxellales</taxon>
        <taxon>Moraxellaceae</taxon>
        <taxon>Acinetobacter</taxon>
    </lineage>
</organism>
<proteinExistence type="predicted"/>
<gene>
    <name evidence="2" type="ORF">F904_03663</name>
</gene>